<name>A0ACC3B6L2_9EURO</name>
<reference evidence="1 2" key="1">
    <citation type="journal article" date="2023" name="ACS Omega">
        <title>Identification of the Neoaspergillic Acid Biosynthesis Gene Cluster by Establishing an In Vitro CRISPR-Ribonucleoprotein Genetic System in Aspergillus melleus.</title>
        <authorList>
            <person name="Yuan B."/>
            <person name="Grau M.F."/>
            <person name="Murata R.M."/>
            <person name="Torok T."/>
            <person name="Venkateswaran K."/>
            <person name="Stajich J.E."/>
            <person name="Wang C.C.C."/>
        </authorList>
    </citation>
    <scope>NUCLEOTIDE SEQUENCE [LARGE SCALE GENOMIC DNA]</scope>
    <source>
        <strain evidence="1 2">IMV 1140</strain>
    </source>
</reference>
<evidence type="ECO:0000313" key="2">
    <source>
        <dbReference type="Proteomes" id="UP001177260"/>
    </source>
</evidence>
<comment type="caution">
    <text evidence="1">The sequence shown here is derived from an EMBL/GenBank/DDBJ whole genome shotgun (WGS) entry which is preliminary data.</text>
</comment>
<dbReference type="Proteomes" id="UP001177260">
    <property type="component" value="Unassembled WGS sequence"/>
</dbReference>
<gene>
    <name evidence="1" type="ORF">N8T08_003247</name>
</gene>
<proteinExistence type="predicted"/>
<protein>
    <submittedName>
        <fullName evidence="1">Uncharacterized protein</fullName>
    </submittedName>
</protein>
<dbReference type="EMBL" id="JAOPJF010000019">
    <property type="protein sequence ID" value="KAK1146157.1"/>
    <property type="molecule type" value="Genomic_DNA"/>
</dbReference>
<keyword evidence="2" id="KW-1185">Reference proteome</keyword>
<organism evidence="1 2">
    <name type="scientific">Aspergillus melleus</name>
    <dbReference type="NCBI Taxonomy" id="138277"/>
    <lineage>
        <taxon>Eukaryota</taxon>
        <taxon>Fungi</taxon>
        <taxon>Dikarya</taxon>
        <taxon>Ascomycota</taxon>
        <taxon>Pezizomycotina</taxon>
        <taxon>Eurotiomycetes</taxon>
        <taxon>Eurotiomycetidae</taxon>
        <taxon>Eurotiales</taxon>
        <taxon>Aspergillaceae</taxon>
        <taxon>Aspergillus</taxon>
        <taxon>Aspergillus subgen. Circumdati</taxon>
    </lineage>
</organism>
<evidence type="ECO:0000313" key="1">
    <source>
        <dbReference type="EMBL" id="KAK1146157.1"/>
    </source>
</evidence>
<accession>A0ACC3B6L2</accession>
<sequence>MSSSPPTSFPPAKSLGPDMTLQPPLSRCGKGPGLVLLRPQSHTFCNDQYTGLDPAPLQKWAEESYAVVQVTIGRGDELSQERVTRAIDELHSLPECDEKHKFGLLVYGSRDDYPPSFTSLLRGIAQSFAAVVSFSDYTIPNVPVLLHLAGPASDQTHSQETKVYSYPEASSPQFIVPGHADFITSAAGVAHTRSLTFVKKHLDGPYFDLEKIWEEHTFYEFDERSVEKTMATMVQEPYVNHTTTLTGGIGRAKLSNFYLHHFIFQNPADTQLELVSRTVGVDRVVDEFICHMTHNMQIDWMIPGIPPTGKLLHVPFTAIVNIRSDRLYHEHIAWDQATVLVQLGLMPEHLPYPYALADGRLPGPGKRFEYRVPAAGPECATKLQNEHSVESNGMFGFGVREVDA</sequence>